<dbReference type="InterPro" id="IPR028172">
    <property type="entry name" value="FT20"/>
</dbReference>
<dbReference type="GO" id="GO:0036064">
    <property type="term" value="C:ciliary basal body"/>
    <property type="evidence" value="ECO:0007669"/>
    <property type="project" value="TreeGrafter"/>
</dbReference>
<organism evidence="5">
    <name type="scientific">Neobodo designis</name>
    <name type="common">Flagellated protozoan</name>
    <name type="synonym">Bodo designis</name>
    <dbReference type="NCBI Taxonomy" id="312471"/>
    <lineage>
        <taxon>Eukaryota</taxon>
        <taxon>Discoba</taxon>
        <taxon>Euglenozoa</taxon>
        <taxon>Kinetoplastea</taxon>
        <taxon>Metakinetoplastina</taxon>
        <taxon>Neobodonida</taxon>
        <taxon>Neobodo</taxon>
    </lineage>
</organism>
<comment type="subcellular location">
    <subcellularLocation>
        <location evidence="1">Cell projection</location>
        <location evidence="1">Cilium</location>
    </subcellularLocation>
</comment>
<dbReference type="GO" id="GO:0061512">
    <property type="term" value="P:protein localization to cilium"/>
    <property type="evidence" value="ECO:0007669"/>
    <property type="project" value="TreeGrafter"/>
</dbReference>
<keyword evidence="3" id="KW-0966">Cell projection</keyword>
<dbReference type="GO" id="GO:0097546">
    <property type="term" value="C:ciliary base"/>
    <property type="evidence" value="ECO:0007669"/>
    <property type="project" value="TreeGrafter"/>
</dbReference>
<keyword evidence="2 4" id="KW-0175">Coiled coil</keyword>
<evidence type="ECO:0000256" key="4">
    <source>
        <dbReference type="SAM" id="Coils"/>
    </source>
</evidence>
<dbReference type="PANTHER" id="PTHR31978">
    <property type="entry name" value="INTRAFLAGELLAR TRANSPORT PROTEIN 20 HOMOLOG"/>
    <property type="match status" value="1"/>
</dbReference>
<feature type="coiled-coil region" evidence="4">
    <location>
        <begin position="79"/>
        <end position="113"/>
    </location>
</feature>
<gene>
    <name evidence="5" type="ORF">NDES1114_LOCUS19833</name>
</gene>
<accession>A0A7S1M9Y1</accession>
<name>A0A7S1M9Y1_NEODS</name>
<proteinExistence type="predicted"/>
<dbReference type="AlphaFoldDB" id="A0A7S1M9Y1"/>
<dbReference type="GO" id="GO:0030990">
    <property type="term" value="C:intraciliary transport particle"/>
    <property type="evidence" value="ECO:0007669"/>
    <property type="project" value="TreeGrafter"/>
</dbReference>
<evidence type="ECO:0000256" key="1">
    <source>
        <dbReference type="ARBA" id="ARBA00004138"/>
    </source>
</evidence>
<reference evidence="5" key="1">
    <citation type="submission" date="2021-01" db="EMBL/GenBank/DDBJ databases">
        <authorList>
            <person name="Corre E."/>
            <person name="Pelletier E."/>
            <person name="Niang G."/>
            <person name="Scheremetjew M."/>
            <person name="Finn R."/>
            <person name="Kale V."/>
            <person name="Holt S."/>
            <person name="Cochrane G."/>
            <person name="Meng A."/>
            <person name="Brown T."/>
            <person name="Cohen L."/>
        </authorList>
    </citation>
    <scope>NUCLEOTIDE SEQUENCE</scope>
    <source>
        <strain evidence="5">CCAP 1951/1</strain>
    </source>
</reference>
<dbReference type="EMBL" id="HBGF01029815">
    <property type="protein sequence ID" value="CAD9125887.1"/>
    <property type="molecule type" value="Transcribed_RNA"/>
</dbReference>
<evidence type="ECO:0008006" key="6">
    <source>
        <dbReference type="Google" id="ProtNLM"/>
    </source>
</evidence>
<dbReference type="GO" id="GO:0005737">
    <property type="term" value="C:cytoplasm"/>
    <property type="evidence" value="ECO:0007669"/>
    <property type="project" value="TreeGrafter"/>
</dbReference>
<dbReference type="GO" id="GO:0060271">
    <property type="term" value="P:cilium assembly"/>
    <property type="evidence" value="ECO:0007669"/>
    <property type="project" value="TreeGrafter"/>
</dbReference>
<dbReference type="GO" id="GO:0097730">
    <property type="term" value="C:non-motile cilium"/>
    <property type="evidence" value="ECO:0007669"/>
    <property type="project" value="TreeGrafter"/>
</dbReference>
<evidence type="ECO:0000313" key="5">
    <source>
        <dbReference type="EMBL" id="CAD9125887.1"/>
    </source>
</evidence>
<dbReference type="Pfam" id="PF14931">
    <property type="entry name" value="IFT20"/>
    <property type="match status" value="1"/>
</dbReference>
<sequence>MDEEKAVMFDQNGALRVYDPELFDQATKTLTTQREYVEKMDQFKSVITQSMAIVQQLGKAIEREKLRAIGARNLAESEAEARKRVIREAELRVEEQQSELDRLNAEHASLVKVEAEQRTVIQRLSFTSE</sequence>
<dbReference type="PANTHER" id="PTHR31978:SF1">
    <property type="entry name" value="INTRAFLAGELLAR TRANSPORT PROTEIN 20 HOMOLOG"/>
    <property type="match status" value="1"/>
</dbReference>
<protein>
    <recommendedName>
        <fullName evidence="6">Intraflagellar transport (IFT) protein</fullName>
    </recommendedName>
</protein>
<evidence type="ECO:0000256" key="2">
    <source>
        <dbReference type="ARBA" id="ARBA00023054"/>
    </source>
</evidence>
<evidence type="ECO:0000256" key="3">
    <source>
        <dbReference type="ARBA" id="ARBA00023273"/>
    </source>
</evidence>